<dbReference type="SMART" id="SM00421">
    <property type="entry name" value="HTH_LUXR"/>
    <property type="match status" value="1"/>
</dbReference>
<dbReference type="InterPro" id="IPR036388">
    <property type="entry name" value="WH-like_DNA-bd_sf"/>
</dbReference>
<comment type="caution">
    <text evidence="3">The sequence shown here is derived from an EMBL/GenBank/DDBJ whole genome shotgun (WGS) entry which is preliminary data.</text>
</comment>
<evidence type="ECO:0000256" key="1">
    <source>
        <dbReference type="SAM" id="MobiDB-lite"/>
    </source>
</evidence>
<dbReference type="Proteomes" id="UP001499990">
    <property type="component" value="Unassembled WGS sequence"/>
</dbReference>
<dbReference type="EMBL" id="BAAAYL010000001">
    <property type="protein sequence ID" value="GAA3373559.1"/>
    <property type="molecule type" value="Genomic_DNA"/>
</dbReference>
<dbReference type="InterPro" id="IPR016032">
    <property type="entry name" value="Sig_transdc_resp-reg_C-effctor"/>
</dbReference>
<evidence type="ECO:0000259" key="2">
    <source>
        <dbReference type="SMART" id="SM00421"/>
    </source>
</evidence>
<evidence type="ECO:0000313" key="4">
    <source>
        <dbReference type="Proteomes" id="UP001499990"/>
    </source>
</evidence>
<feature type="compositionally biased region" description="Polar residues" evidence="1">
    <location>
        <begin position="237"/>
        <end position="253"/>
    </location>
</feature>
<organism evidence="3 4">
    <name type="scientific">Streptomyces sannanensis</name>
    <dbReference type="NCBI Taxonomy" id="285536"/>
    <lineage>
        <taxon>Bacteria</taxon>
        <taxon>Bacillati</taxon>
        <taxon>Actinomycetota</taxon>
        <taxon>Actinomycetes</taxon>
        <taxon>Kitasatosporales</taxon>
        <taxon>Streptomycetaceae</taxon>
        <taxon>Streptomyces</taxon>
    </lineage>
</organism>
<dbReference type="Gene3D" id="1.10.10.10">
    <property type="entry name" value="Winged helix-like DNA-binding domain superfamily/Winged helix DNA-binding domain"/>
    <property type="match status" value="1"/>
</dbReference>
<reference evidence="4" key="1">
    <citation type="journal article" date="2019" name="Int. J. Syst. Evol. Microbiol.">
        <title>The Global Catalogue of Microorganisms (GCM) 10K type strain sequencing project: providing services to taxonomists for standard genome sequencing and annotation.</title>
        <authorList>
            <consortium name="The Broad Institute Genomics Platform"/>
            <consortium name="The Broad Institute Genome Sequencing Center for Infectious Disease"/>
            <person name="Wu L."/>
            <person name="Ma J."/>
        </authorList>
    </citation>
    <scope>NUCLEOTIDE SEQUENCE [LARGE SCALE GENOMIC DNA]</scope>
    <source>
        <strain evidence="4">JCM 9651</strain>
    </source>
</reference>
<gene>
    <name evidence="3" type="ORF">GCM10020367_33960</name>
</gene>
<dbReference type="InterPro" id="IPR051797">
    <property type="entry name" value="TrmB-like"/>
</dbReference>
<dbReference type="SUPFAM" id="SSF46894">
    <property type="entry name" value="C-terminal effector domain of the bipartite response regulators"/>
    <property type="match status" value="1"/>
</dbReference>
<protein>
    <recommendedName>
        <fullName evidence="2">HTH luxR-type domain-containing protein</fullName>
    </recommendedName>
</protein>
<evidence type="ECO:0000313" key="3">
    <source>
        <dbReference type="EMBL" id="GAA3373559.1"/>
    </source>
</evidence>
<feature type="domain" description="HTH luxR-type" evidence="2">
    <location>
        <begin position="171"/>
        <end position="228"/>
    </location>
</feature>
<dbReference type="InterPro" id="IPR000792">
    <property type="entry name" value="Tscrpt_reg_LuxR_C"/>
</dbReference>
<proteinExistence type="predicted"/>
<name>A0ABP6SCW6_9ACTN</name>
<dbReference type="PANTHER" id="PTHR34293">
    <property type="entry name" value="HTH-TYPE TRANSCRIPTIONAL REGULATOR TRMBL2"/>
    <property type="match status" value="1"/>
</dbReference>
<sequence length="259" mass="28586">MDLADAFEPFMAISAQGSTTTHGITVLEGVDRIDAALDRATAECRSELLTVQPGGGRHPDILHQALKRVEPLLSRGVRMRSLYQHTMRYSPATLAYLERVGQQVEVRTLEELIERLIVVDRIVAIIPARRDRKVALEIRHPSLVEYLASVFDQFWRFAAPLGEDIPYSPTTDGITGVQRSIARLLVEGHVDETIARRLGMNVRTCRGHIARLNAALGSNSRAQLGYLIAQSGILESETSSDNATPDLDITSSEIPDHDA</sequence>
<accession>A0ABP6SCW6</accession>
<keyword evidence="4" id="KW-1185">Reference proteome</keyword>
<feature type="region of interest" description="Disordered" evidence="1">
    <location>
        <begin position="237"/>
        <end position="259"/>
    </location>
</feature>
<dbReference type="PANTHER" id="PTHR34293:SF1">
    <property type="entry name" value="HTH-TYPE TRANSCRIPTIONAL REGULATOR TRMBL2"/>
    <property type="match status" value="1"/>
</dbReference>